<proteinExistence type="predicted"/>
<protein>
    <submittedName>
        <fullName evidence="1">Uncharacterized protein</fullName>
    </submittedName>
</protein>
<reference evidence="1 2" key="1">
    <citation type="journal article" date="2020" name="Nat. Food">
        <title>A phased Vanilla planifolia genome enables genetic improvement of flavour and production.</title>
        <authorList>
            <person name="Hasing T."/>
            <person name="Tang H."/>
            <person name="Brym M."/>
            <person name="Khazi F."/>
            <person name="Huang T."/>
            <person name="Chambers A.H."/>
        </authorList>
    </citation>
    <scope>NUCLEOTIDE SEQUENCE [LARGE SCALE GENOMIC DNA]</scope>
    <source>
        <tissue evidence="1">Leaf</tissue>
    </source>
</reference>
<organism evidence="1 2">
    <name type="scientific">Vanilla planifolia</name>
    <name type="common">Vanilla</name>
    <dbReference type="NCBI Taxonomy" id="51239"/>
    <lineage>
        <taxon>Eukaryota</taxon>
        <taxon>Viridiplantae</taxon>
        <taxon>Streptophyta</taxon>
        <taxon>Embryophyta</taxon>
        <taxon>Tracheophyta</taxon>
        <taxon>Spermatophyta</taxon>
        <taxon>Magnoliopsida</taxon>
        <taxon>Liliopsida</taxon>
        <taxon>Asparagales</taxon>
        <taxon>Orchidaceae</taxon>
        <taxon>Vanilloideae</taxon>
        <taxon>Vanilleae</taxon>
        <taxon>Vanilla</taxon>
    </lineage>
</organism>
<sequence length="104" mass="11930">MRPKSTKPEEGKLRGSWLEVLCFGFFCLQLWRKVVFQKWLSICSKGNEFSADEGDTTESESEYEGSHLDGISYNFQKNKEIVELNAGNVFGAEDNRPVSRWKGM</sequence>
<dbReference type="AlphaFoldDB" id="A0A835V6M7"/>
<comment type="caution">
    <text evidence="1">The sequence shown here is derived from an EMBL/GenBank/DDBJ whole genome shotgun (WGS) entry which is preliminary data.</text>
</comment>
<keyword evidence="2" id="KW-1185">Reference proteome</keyword>
<evidence type="ECO:0000313" key="2">
    <source>
        <dbReference type="Proteomes" id="UP000636800"/>
    </source>
</evidence>
<dbReference type="OrthoDB" id="1714508at2759"/>
<accession>A0A835V6M7</accession>
<gene>
    <name evidence="1" type="ORF">HPP92_009774</name>
</gene>
<dbReference type="EMBL" id="JADCNL010000004">
    <property type="protein sequence ID" value="KAG0485695.1"/>
    <property type="molecule type" value="Genomic_DNA"/>
</dbReference>
<name>A0A835V6M7_VANPL</name>
<dbReference type="Proteomes" id="UP000636800">
    <property type="component" value="Unassembled WGS sequence"/>
</dbReference>
<evidence type="ECO:0000313" key="1">
    <source>
        <dbReference type="EMBL" id="KAG0485695.1"/>
    </source>
</evidence>